<evidence type="ECO:0000313" key="5">
    <source>
        <dbReference type="Proteomes" id="UP001215598"/>
    </source>
</evidence>
<protein>
    <recommendedName>
        <fullName evidence="3">RING-type domain-containing protein</fullName>
    </recommendedName>
</protein>
<evidence type="ECO:0000256" key="2">
    <source>
        <dbReference type="SAM" id="MobiDB-lite"/>
    </source>
</evidence>
<keyword evidence="5" id="KW-1185">Reference proteome</keyword>
<dbReference type="InterPro" id="IPR001841">
    <property type="entry name" value="Znf_RING"/>
</dbReference>
<feature type="region of interest" description="Disordered" evidence="2">
    <location>
        <begin position="136"/>
        <end position="191"/>
    </location>
</feature>
<feature type="domain" description="RING-type" evidence="3">
    <location>
        <begin position="84"/>
        <end position="126"/>
    </location>
</feature>
<keyword evidence="1" id="KW-0863">Zinc-finger</keyword>
<accession>A0AAD7MZC0</accession>
<dbReference type="InterPro" id="IPR013083">
    <property type="entry name" value="Znf_RING/FYVE/PHD"/>
</dbReference>
<proteinExistence type="predicted"/>
<evidence type="ECO:0000256" key="1">
    <source>
        <dbReference type="PROSITE-ProRule" id="PRU00175"/>
    </source>
</evidence>
<dbReference type="SUPFAM" id="SSF57850">
    <property type="entry name" value="RING/U-box"/>
    <property type="match status" value="1"/>
</dbReference>
<comment type="caution">
    <text evidence="4">The sequence shown here is derived from an EMBL/GenBank/DDBJ whole genome shotgun (WGS) entry which is preliminary data.</text>
</comment>
<reference evidence="4" key="1">
    <citation type="submission" date="2023-03" db="EMBL/GenBank/DDBJ databases">
        <title>Massive genome expansion in bonnet fungi (Mycena s.s.) driven by repeated elements and novel gene families across ecological guilds.</title>
        <authorList>
            <consortium name="Lawrence Berkeley National Laboratory"/>
            <person name="Harder C.B."/>
            <person name="Miyauchi S."/>
            <person name="Viragh M."/>
            <person name="Kuo A."/>
            <person name="Thoen E."/>
            <person name="Andreopoulos B."/>
            <person name="Lu D."/>
            <person name="Skrede I."/>
            <person name="Drula E."/>
            <person name="Henrissat B."/>
            <person name="Morin E."/>
            <person name="Kohler A."/>
            <person name="Barry K."/>
            <person name="LaButti K."/>
            <person name="Morin E."/>
            <person name="Salamov A."/>
            <person name="Lipzen A."/>
            <person name="Mereny Z."/>
            <person name="Hegedus B."/>
            <person name="Baldrian P."/>
            <person name="Stursova M."/>
            <person name="Weitz H."/>
            <person name="Taylor A."/>
            <person name="Grigoriev I.V."/>
            <person name="Nagy L.G."/>
            <person name="Martin F."/>
            <person name="Kauserud H."/>
        </authorList>
    </citation>
    <scope>NUCLEOTIDE SEQUENCE</scope>
    <source>
        <strain evidence="4">CBHHK182m</strain>
    </source>
</reference>
<dbReference type="EMBL" id="JARKIB010000110">
    <property type="protein sequence ID" value="KAJ7738720.1"/>
    <property type="molecule type" value="Genomic_DNA"/>
</dbReference>
<dbReference type="GO" id="GO:0008270">
    <property type="term" value="F:zinc ion binding"/>
    <property type="evidence" value="ECO:0007669"/>
    <property type="project" value="UniProtKB-KW"/>
</dbReference>
<dbReference type="Proteomes" id="UP001215598">
    <property type="component" value="Unassembled WGS sequence"/>
</dbReference>
<evidence type="ECO:0000259" key="3">
    <source>
        <dbReference type="PROSITE" id="PS50089"/>
    </source>
</evidence>
<evidence type="ECO:0000313" key="4">
    <source>
        <dbReference type="EMBL" id="KAJ7738720.1"/>
    </source>
</evidence>
<sequence>MPRPTMSLDMPEYSPELEYTLNLGVESTPLLDDISAPAPPRTRTWRSRSNEREQTSQKARSSAYDADGNLKIVARGRKAAARDCGICDESAVEPVRTLCCGALFCKQHIDDWIYGPAATGLCPACESPCVLPPSRSPSPLLKTPLGTRPRTPPASRSHSHPSSRSASPSQHPDIDTTDVETASATQAPKYRRPGADGLVRLLSLGVAAVLLVGALSRRGGSQETVVRQPQAGM</sequence>
<gene>
    <name evidence="4" type="ORF">B0H16DRAFT_89404</name>
</gene>
<feature type="region of interest" description="Disordered" evidence="2">
    <location>
        <begin position="30"/>
        <end position="64"/>
    </location>
</feature>
<feature type="compositionally biased region" description="Low complexity" evidence="2">
    <location>
        <begin position="137"/>
        <end position="169"/>
    </location>
</feature>
<dbReference type="PROSITE" id="PS50089">
    <property type="entry name" value="ZF_RING_2"/>
    <property type="match status" value="1"/>
</dbReference>
<organism evidence="4 5">
    <name type="scientific">Mycena metata</name>
    <dbReference type="NCBI Taxonomy" id="1033252"/>
    <lineage>
        <taxon>Eukaryota</taxon>
        <taxon>Fungi</taxon>
        <taxon>Dikarya</taxon>
        <taxon>Basidiomycota</taxon>
        <taxon>Agaricomycotina</taxon>
        <taxon>Agaricomycetes</taxon>
        <taxon>Agaricomycetidae</taxon>
        <taxon>Agaricales</taxon>
        <taxon>Marasmiineae</taxon>
        <taxon>Mycenaceae</taxon>
        <taxon>Mycena</taxon>
    </lineage>
</organism>
<keyword evidence="1" id="KW-0862">Zinc</keyword>
<keyword evidence="1" id="KW-0479">Metal-binding</keyword>
<dbReference type="Gene3D" id="3.30.40.10">
    <property type="entry name" value="Zinc/RING finger domain, C3HC4 (zinc finger)"/>
    <property type="match status" value="1"/>
</dbReference>
<name>A0AAD7MZC0_9AGAR</name>
<dbReference type="AlphaFoldDB" id="A0AAD7MZC0"/>